<name>A0ABW8IID7_9GAMM</name>
<gene>
    <name evidence="1" type="ORF">ISP18_10125</name>
</gene>
<comment type="caution">
    <text evidence="1">The sequence shown here is derived from an EMBL/GenBank/DDBJ whole genome shotgun (WGS) entry which is preliminary data.</text>
</comment>
<protein>
    <submittedName>
        <fullName evidence="1">Uncharacterized protein</fullName>
    </submittedName>
</protein>
<dbReference type="RefSeq" id="WP_380010377.1">
    <property type="nucleotide sequence ID" value="NZ_JADIKI010000022.1"/>
</dbReference>
<keyword evidence="2" id="KW-1185">Reference proteome</keyword>
<dbReference type="EMBL" id="JADIKI010000022">
    <property type="protein sequence ID" value="MFK2854945.1"/>
    <property type="molecule type" value="Genomic_DNA"/>
</dbReference>
<reference evidence="1 2" key="1">
    <citation type="submission" date="2020-10" db="EMBL/GenBank/DDBJ databases">
        <title>Phylogeny of dyella-like bacteria.</title>
        <authorList>
            <person name="Fu J."/>
        </authorList>
    </citation>
    <scope>NUCLEOTIDE SEQUENCE [LARGE SCALE GENOMIC DNA]</scope>
    <source>
        <strain evidence="1 2">DHG40</strain>
    </source>
</reference>
<sequence>MKANEEAISNFQIHICCQCAGLFDDAGTFFDCDALLRSASSTESMGFSFLRRNLLAVVYINLREISQNTVTGLGSVAMSHTKAAIGRPFCIVRVHSTQFFSKTDQVHFWRGNLWR</sequence>
<dbReference type="Proteomes" id="UP001620409">
    <property type="component" value="Unassembled WGS sequence"/>
</dbReference>
<evidence type="ECO:0000313" key="2">
    <source>
        <dbReference type="Proteomes" id="UP001620409"/>
    </source>
</evidence>
<proteinExistence type="predicted"/>
<evidence type="ECO:0000313" key="1">
    <source>
        <dbReference type="EMBL" id="MFK2854945.1"/>
    </source>
</evidence>
<organism evidence="1 2">
    <name type="scientific">Dyella humi</name>
    <dbReference type="NCBI Taxonomy" id="1770547"/>
    <lineage>
        <taxon>Bacteria</taxon>
        <taxon>Pseudomonadati</taxon>
        <taxon>Pseudomonadota</taxon>
        <taxon>Gammaproteobacteria</taxon>
        <taxon>Lysobacterales</taxon>
        <taxon>Rhodanobacteraceae</taxon>
        <taxon>Dyella</taxon>
    </lineage>
</organism>
<accession>A0ABW8IID7</accession>